<evidence type="ECO:0000256" key="1">
    <source>
        <dbReference type="PROSITE-ProRule" id="PRU00221"/>
    </source>
</evidence>
<dbReference type="AlphaFoldDB" id="A0A061R073"/>
<dbReference type="GO" id="GO:0060236">
    <property type="term" value="P:regulation of mitotic spindle organization"/>
    <property type="evidence" value="ECO:0007669"/>
    <property type="project" value="TreeGrafter"/>
</dbReference>
<dbReference type="GO" id="GO:0140496">
    <property type="term" value="F:gamma-tubulin complex binding"/>
    <property type="evidence" value="ECO:0007669"/>
    <property type="project" value="InterPro"/>
</dbReference>
<dbReference type="GO" id="GO:2000694">
    <property type="term" value="P:regulation of phragmoplast microtubule organization"/>
    <property type="evidence" value="ECO:0007669"/>
    <property type="project" value="TreeGrafter"/>
</dbReference>
<dbReference type="Gene3D" id="2.130.10.10">
    <property type="entry name" value="YVTN repeat-like/Quinoprotein amine dehydrogenase"/>
    <property type="match status" value="2"/>
</dbReference>
<accession>A0A061R073</accession>
<dbReference type="GO" id="GO:0005828">
    <property type="term" value="C:kinetochore microtubule"/>
    <property type="evidence" value="ECO:0007669"/>
    <property type="project" value="TreeGrafter"/>
</dbReference>
<evidence type="ECO:0000313" key="3">
    <source>
        <dbReference type="EMBL" id="JAC64080.1"/>
    </source>
</evidence>
<feature type="compositionally biased region" description="Low complexity" evidence="2">
    <location>
        <begin position="412"/>
        <end position="429"/>
    </location>
</feature>
<reference evidence="3" key="1">
    <citation type="submission" date="2014-05" db="EMBL/GenBank/DDBJ databases">
        <title>The transcriptome of the halophilic microalga Tetraselmis sp. GSL018 isolated from the Great Salt Lake, Utah.</title>
        <authorList>
            <person name="Jinkerson R.E."/>
            <person name="D'Adamo S."/>
            <person name="Posewitz M.C."/>
        </authorList>
    </citation>
    <scope>NUCLEOTIDE SEQUENCE</scope>
    <source>
        <strain evidence="3">GSL018</strain>
    </source>
</reference>
<organism evidence="3">
    <name type="scientific">Tetraselmis sp. GSL018</name>
    <dbReference type="NCBI Taxonomy" id="582737"/>
    <lineage>
        <taxon>Eukaryota</taxon>
        <taxon>Viridiplantae</taxon>
        <taxon>Chlorophyta</taxon>
        <taxon>core chlorophytes</taxon>
        <taxon>Chlorodendrophyceae</taxon>
        <taxon>Chlorodendrales</taxon>
        <taxon>Chlorodendraceae</taxon>
        <taxon>Tetraselmis</taxon>
    </lineage>
</organism>
<dbReference type="Pfam" id="PF00400">
    <property type="entry name" value="WD40"/>
    <property type="match status" value="2"/>
</dbReference>
<dbReference type="EMBL" id="GBEZ01022772">
    <property type="protein sequence ID" value="JAC64080.1"/>
    <property type="molecule type" value="Transcribed_RNA"/>
</dbReference>
<dbReference type="SMART" id="SM00320">
    <property type="entry name" value="WD40"/>
    <property type="match status" value="6"/>
</dbReference>
<dbReference type="GO" id="GO:0000919">
    <property type="term" value="P:cell plate assembly"/>
    <property type="evidence" value="ECO:0007669"/>
    <property type="project" value="TreeGrafter"/>
</dbReference>
<evidence type="ECO:0000256" key="2">
    <source>
        <dbReference type="SAM" id="MobiDB-lite"/>
    </source>
</evidence>
<protein>
    <submittedName>
        <fullName evidence="3">Protein NEDD1</fullName>
    </submittedName>
</protein>
<dbReference type="SUPFAM" id="SSF50978">
    <property type="entry name" value="WD40 repeat-like"/>
    <property type="match status" value="1"/>
</dbReference>
<feature type="repeat" description="WD" evidence="1">
    <location>
        <begin position="83"/>
        <end position="124"/>
    </location>
</feature>
<feature type="compositionally biased region" description="Low complexity" evidence="2">
    <location>
        <begin position="325"/>
        <end position="335"/>
    </location>
</feature>
<dbReference type="InterPro" id="IPR036322">
    <property type="entry name" value="WD40_repeat_dom_sf"/>
</dbReference>
<sequence length="631" mass="65286">MASESVSLLSVCCGSTVQLWDLKAVSTDHRSAKPTPVTFEGAVNASCWNSLGKVLISVGEWNGIRLTFWNGAKYDSLPPIPQGAASSAAATCVSFARGNKYVAVGCDDGTLPIWDLKTMTVSFSLTGHSDKISGVAYRPGVAHHVASSSASGDVLLHNTKDGLQPVNLSPSNRVPKLGLSCSAVDTSMLAVAAQDGSALLYDVTPGVLKSRLELHEGPVTGLCFSPRDGSTLFSVCAEDNTIAVSDTRSRQVASRSPTGFGGSVVAAHEDGRWLAVGCRGGRLLLYDARKMAAAAASVAAASNAAVRHISFQPRGGPAPLPPGPAEDAGGAWGTAAPPPACAPEGRRAAGPQETEARPPVSASPAAFGGISPVGAGLSFTPVQGTHQNTGAGDLLSTRRKGRVPEAEIGRTSSAAAREAASLYYASTPAGKPPHPAAPAGRAAQPNHHGNHAEQSSSAAGQVPPPRVSEAPAAAVLQPSQGAARTPATPKLVSLEGRNCPPQAGKENHAAKEGAQTGDPSEARGGAAEEPSASALKTPWTLNRAQAGPRRDGDAPSAAAFQQLLDSRVEGLRDDIRDLHIELLRQFHVHQAEMVEAFTAISKRQDALSEEISQLRTQMGRSQRRQLDSMWL</sequence>
<dbReference type="PANTHER" id="PTHR45096">
    <property type="entry name" value="PROTEIN NEDD1"/>
    <property type="match status" value="1"/>
</dbReference>
<dbReference type="InterPro" id="IPR001680">
    <property type="entry name" value="WD40_rpt"/>
</dbReference>
<dbReference type="PANTHER" id="PTHR45096:SF1">
    <property type="entry name" value="PROTEIN NEDD1"/>
    <property type="match status" value="1"/>
</dbReference>
<dbReference type="GO" id="GO:0032467">
    <property type="term" value="P:positive regulation of cytokinesis"/>
    <property type="evidence" value="ECO:0007669"/>
    <property type="project" value="TreeGrafter"/>
</dbReference>
<feature type="compositionally biased region" description="Polar residues" evidence="2">
    <location>
        <begin position="380"/>
        <end position="390"/>
    </location>
</feature>
<dbReference type="GO" id="GO:0010968">
    <property type="term" value="P:regulation of microtubule nucleation"/>
    <property type="evidence" value="ECO:0007669"/>
    <property type="project" value="InterPro"/>
</dbReference>
<name>A0A061R073_9CHLO</name>
<keyword evidence="1" id="KW-0853">WD repeat</keyword>
<dbReference type="InterPro" id="IPR015943">
    <property type="entry name" value="WD40/YVTN_repeat-like_dom_sf"/>
</dbReference>
<feature type="region of interest" description="Disordered" evidence="2">
    <location>
        <begin position="313"/>
        <end position="556"/>
    </location>
</feature>
<gene>
    <name evidence="3" type="primary">NEDD1</name>
    <name evidence="3" type="ORF">TSPGSL018_19085</name>
</gene>
<dbReference type="PROSITE" id="PS50082">
    <property type="entry name" value="WD_REPEATS_2"/>
    <property type="match status" value="1"/>
</dbReference>
<dbReference type="InterPro" id="IPR044621">
    <property type="entry name" value="NEDD1"/>
</dbReference>
<proteinExistence type="predicted"/>